<evidence type="ECO:0000256" key="4">
    <source>
        <dbReference type="RuleBase" id="RU004106"/>
    </source>
</evidence>
<reference evidence="6 7" key="1">
    <citation type="submission" date="2021-03" db="EMBL/GenBank/DDBJ databases">
        <title>Antimicrobial resistance genes in bacteria isolated from Japanese honey, and their potential for conferring macrolide and lincosamide resistance in the American foulbrood pathogen Paenibacillus larvae.</title>
        <authorList>
            <person name="Okamoto M."/>
            <person name="Kumagai M."/>
            <person name="Kanamori H."/>
            <person name="Takamatsu D."/>
        </authorList>
    </citation>
    <scope>NUCLEOTIDE SEQUENCE [LARGE SCALE GENOMIC DNA]</scope>
    <source>
        <strain evidence="6 7">J42TS3</strain>
    </source>
</reference>
<comment type="cofactor">
    <cofactor evidence="1 5">
        <name>pyridoxal 5'-phosphate</name>
        <dbReference type="ChEBI" id="CHEBI:597326"/>
    </cofactor>
</comment>
<dbReference type="PANTHER" id="PTHR42743">
    <property type="entry name" value="AMINO-ACID AMINOTRANSFERASE"/>
    <property type="match status" value="1"/>
</dbReference>
<proteinExistence type="inferred from homology"/>
<dbReference type="InterPro" id="IPR036038">
    <property type="entry name" value="Aminotransferase-like"/>
</dbReference>
<dbReference type="InterPro" id="IPR043131">
    <property type="entry name" value="BCAT-like_N"/>
</dbReference>
<keyword evidence="7" id="KW-1185">Reference proteome</keyword>
<comment type="caution">
    <text evidence="6">The sequence shown here is derived from an EMBL/GenBank/DDBJ whole genome shotgun (WGS) entry which is preliminary data.</text>
</comment>
<dbReference type="InterPro" id="IPR050571">
    <property type="entry name" value="Class-IV_PLP-Dep_Aminotrnsfr"/>
</dbReference>
<keyword evidence="3 5" id="KW-0663">Pyridoxal phosphate</keyword>
<dbReference type="PANTHER" id="PTHR42743:SF11">
    <property type="entry name" value="AMINODEOXYCHORISMATE LYASE"/>
    <property type="match status" value="1"/>
</dbReference>
<evidence type="ECO:0000256" key="1">
    <source>
        <dbReference type="ARBA" id="ARBA00001933"/>
    </source>
</evidence>
<dbReference type="RefSeq" id="WP_213656546.1">
    <property type="nucleotide sequence ID" value="NZ_BOSL01000022.1"/>
</dbReference>
<dbReference type="EMBL" id="BOSL01000022">
    <property type="protein sequence ID" value="GIP55710.1"/>
    <property type="molecule type" value="Genomic_DNA"/>
</dbReference>
<dbReference type="InterPro" id="IPR018300">
    <property type="entry name" value="Aminotrans_IV_CS"/>
</dbReference>
<evidence type="ECO:0000256" key="5">
    <source>
        <dbReference type="RuleBase" id="RU004516"/>
    </source>
</evidence>
<dbReference type="Gene3D" id="3.30.470.10">
    <property type="match status" value="1"/>
</dbReference>
<protein>
    <submittedName>
        <fullName evidence="6">Aminodeoxychorismate lyase</fullName>
    </submittedName>
</protein>
<dbReference type="SUPFAM" id="SSF56752">
    <property type="entry name" value="D-aminoacid aminotransferase-like PLP-dependent enzymes"/>
    <property type="match status" value="2"/>
</dbReference>
<sequence length="317" mass="35169">MKYIGVNGVPTPSAEAVISVMDHGFMYGMGLFETFRTYGGEPGLLDRHLKRLNEGCRTLGIPYEADAERIRKEVTELLVLNGLSEGYVRLTVSAGEGPLGLTTEDYIKPTVILYVKPLPPMDFSLYTQGKRLWRLRTPRNTPESEVRLKSLHYMNNLLARRELAVYEQDTKQHTKQQKGEAKLSAPSQPSVSLAYLPSEGMLLTAEGHLAEGIASNLFFAEQGRLYTPEIGTGILPGITRAIVMELAARCGLSLEEGRYPWDRLWTADEIFVTNSVQELVPVTQLAEPDGKCAVVGEGEIGPLTKQLLYFYRESVGS</sequence>
<evidence type="ECO:0000256" key="2">
    <source>
        <dbReference type="ARBA" id="ARBA00009320"/>
    </source>
</evidence>
<evidence type="ECO:0000313" key="7">
    <source>
        <dbReference type="Proteomes" id="UP000679992"/>
    </source>
</evidence>
<organism evidence="6 7">
    <name type="scientific">Paenibacillus vini</name>
    <dbReference type="NCBI Taxonomy" id="1476024"/>
    <lineage>
        <taxon>Bacteria</taxon>
        <taxon>Bacillati</taxon>
        <taxon>Bacillota</taxon>
        <taxon>Bacilli</taxon>
        <taxon>Bacillales</taxon>
        <taxon>Paenibacillaceae</taxon>
        <taxon>Paenibacillus</taxon>
    </lineage>
</organism>
<accession>A0ABQ4MI88</accession>
<dbReference type="InterPro" id="IPR001544">
    <property type="entry name" value="Aminotrans_IV"/>
</dbReference>
<dbReference type="InterPro" id="IPR043132">
    <property type="entry name" value="BCAT-like_C"/>
</dbReference>
<dbReference type="PROSITE" id="PS00770">
    <property type="entry name" value="AA_TRANSFER_CLASS_4"/>
    <property type="match status" value="1"/>
</dbReference>
<dbReference type="Proteomes" id="UP000679992">
    <property type="component" value="Unassembled WGS sequence"/>
</dbReference>
<gene>
    <name evidence="6" type="primary">pabC</name>
    <name evidence="6" type="ORF">J42TS3_47450</name>
</gene>
<keyword evidence="6" id="KW-0456">Lyase</keyword>
<dbReference type="Gene3D" id="3.20.10.10">
    <property type="entry name" value="D-amino Acid Aminotransferase, subunit A, domain 2"/>
    <property type="match status" value="1"/>
</dbReference>
<dbReference type="GO" id="GO:0016829">
    <property type="term" value="F:lyase activity"/>
    <property type="evidence" value="ECO:0007669"/>
    <property type="project" value="UniProtKB-KW"/>
</dbReference>
<dbReference type="CDD" id="cd00449">
    <property type="entry name" value="PLPDE_IV"/>
    <property type="match status" value="1"/>
</dbReference>
<evidence type="ECO:0000256" key="3">
    <source>
        <dbReference type="ARBA" id="ARBA00022898"/>
    </source>
</evidence>
<name>A0ABQ4MI88_9BACL</name>
<comment type="similarity">
    <text evidence="2 4">Belongs to the class-IV pyridoxal-phosphate-dependent aminotransferase family.</text>
</comment>
<evidence type="ECO:0000313" key="6">
    <source>
        <dbReference type="EMBL" id="GIP55710.1"/>
    </source>
</evidence>
<dbReference type="Pfam" id="PF01063">
    <property type="entry name" value="Aminotran_4"/>
    <property type="match status" value="2"/>
</dbReference>